<dbReference type="Pfam" id="PF01467">
    <property type="entry name" value="CTP_transf_like"/>
    <property type="match status" value="1"/>
</dbReference>
<dbReference type="EMBL" id="JAPMSZ010000012">
    <property type="protein sequence ID" value="KAJ5081425.1"/>
    <property type="molecule type" value="Genomic_DNA"/>
</dbReference>
<gene>
    <name evidence="14" type="ORF">NUU61_009689</name>
</gene>
<organism evidence="14 15">
    <name type="scientific">Penicillium alfredii</name>
    <dbReference type="NCBI Taxonomy" id="1506179"/>
    <lineage>
        <taxon>Eukaryota</taxon>
        <taxon>Fungi</taxon>
        <taxon>Dikarya</taxon>
        <taxon>Ascomycota</taxon>
        <taxon>Pezizomycotina</taxon>
        <taxon>Eurotiomycetes</taxon>
        <taxon>Eurotiomycetidae</taxon>
        <taxon>Eurotiales</taxon>
        <taxon>Aspergillaceae</taxon>
        <taxon>Penicillium</taxon>
    </lineage>
</organism>
<feature type="region of interest" description="Disordered" evidence="12">
    <location>
        <begin position="1"/>
        <end position="20"/>
    </location>
</feature>
<comment type="pathway">
    <text evidence="9">Phospholipid metabolism; phosphatidylethanolamine biosynthesis; phosphatidylethanolamine from ethanolamine: step 2/3.</text>
</comment>
<dbReference type="Gene3D" id="3.40.50.620">
    <property type="entry name" value="HUPs"/>
    <property type="match status" value="2"/>
</dbReference>
<evidence type="ECO:0000256" key="7">
    <source>
        <dbReference type="ARBA" id="ARBA00023209"/>
    </source>
</evidence>
<dbReference type="InterPro" id="IPR004821">
    <property type="entry name" value="Cyt_trans-like"/>
</dbReference>
<dbReference type="OrthoDB" id="40021at2759"/>
<dbReference type="AlphaFoldDB" id="A0A9W9EGP4"/>
<evidence type="ECO:0000256" key="2">
    <source>
        <dbReference type="ARBA" id="ARBA00010101"/>
    </source>
</evidence>
<dbReference type="GO" id="GO:0004306">
    <property type="term" value="F:ethanolamine-phosphate cytidylyltransferase activity"/>
    <property type="evidence" value="ECO:0007669"/>
    <property type="project" value="UniProtKB-EC"/>
</dbReference>
<keyword evidence="8" id="KW-1208">Phospholipid metabolism</keyword>
<evidence type="ECO:0000259" key="13">
    <source>
        <dbReference type="Pfam" id="PF01467"/>
    </source>
</evidence>
<dbReference type="GO" id="GO:0005737">
    <property type="term" value="C:cytoplasm"/>
    <property type="evidence" value="ECO:0007669"/>
    <property type="project" value="TreeGrafter"/>
</dbReference>
<comment type="similarity">
    <text evidence="2">Belongs to the cytidylyltransferase family.</text>
</comment>
<dbReference type="EC" id="2.7.7.14" evidence="10"/>
<evidence type="ECO:0000256" key="6">
    <source>
        <dbReference type="ARBA" id="ARBA00023098"/>
    </source>
</evidence>
<evidence type="ECO:0000256" key="3">
    <source>
        <dbReference type="ARBA" id="ARBA00022516"/>
    </source>
</evidence>
<dbReference type="InterPro" id="IPR014729">
    <property type="entry name" value="Rossmann-like_a/b/a_fold"/>
</dbReference>
<evidence type="ECO:0000256" key="1">
    <source>
        <dbReference type="ARBA" id="ARBA00005189"/>
    </source>
</evidence>
<keyword evidence="7" id="KW-0594">Phospholipid biosynthesis</keyword>
<dbReference type="RefSeq" id="XP_056506712.1">
    <property type="nucleotide sequence ID" value="XM_056660214.1"/>
</dbReference>
<evidence type="ECO:0000313" key="14">
    <source>
        <dbReference type="EMBL" id="KAJ5081425.1"/>
    </source>
</evidence>
<evidence type="ECO:0000313" key="15">
    <source>
        <dbReference type="Proteomes" id="UP001141434"/>
    </source>
</evidence>
<comment type="caution">
    <text evidence="14">The sequence shown here is derived from an EMBL/GenBank/DDBJ whole genome shotgun (WGS) entry which is preliminary data.</text>
</comment>
<evidence type="ECO:0000256" key="8">
    <source>
        <dbReference type="ARBA" id="ARBA00023264"/>
    </source>
</evidence>
<dbReference type="InterPro" id="IPR044608">
    <property type="entry name" value="Ect1/PCYT2"/>
</dbReference>
<accession>A0A9W9EGP4</accession>
<reference evidence="14" key="2">
    <citation type="journal article" date="2023" name="IMA Fungus">
        <title>Comparative genomic study of the Penicillium genus elucidates a diverse pangenome and 15 lateral gene transfer events.</title>
        <authorList>
            <person name="Petersen C."/>
            <person name="Sorensen T."/>
            <person name="Nielsen M.R."/>
            <person name="Sondergaard T.E."/>
            <person name="Sorensen J.L."/>
            <person name="Fitzpatrick D.A."/>
            <person name="Frisvad J.C."/>
            <person name="Nielsen K.L."/>
        </authorList>
    </citation>
    <scope>NUCLEOTIDE SEQUENCE</scope>
    <source>
        <strain evidence="14">IBT 34128</strain>
    </source>
</reference>
<evidence type="ECO:0000256" key="9">
    <source>
        <dbReference type="ARBA" id="ARBA00024191"/>
    </source>
</evidence>
<keyword evidence="5" id="KW-0548">Nucleotidyltransferase</keyword>
<keyword evidence="4" id="KW-0808">Transferase</keyword>
<dbReference type="PANTHER" id="PTHR45780">
    <property type="entry name" value="ETHANOLAMINE-PHOSPHATE CYTIDYLYLTRANSFERASE"/>
    <property type="match status" value="1"/>
</dbReference>
<sequence length="443" mass="49660">MVSTEEQIPSPGQWPVDPQEDEPILEDRVWVDGCFDFTHHGHAGAMLQARRLGKELYVGVHSDQAILENKGPTVMSLDERVGAVDACRWATRSIPHAPYVTSLPWVSHYGCKYVVHGDDITSDSDGNDCYRFVKAAGRFRVVKRTPGISTTDLVGRMLLCTKNHYIKSPKQTLAGEEGSGSPEELKKSAADLLQRIQDYATDESGLRPGSQVWSWSGSGTAKLDHTAEEAGLFEKLVDGKGPRPGQRLVYVDGGFDLFSSGHIQFLRKVMDLEESEGRQRGWFDPEQKEQRLKEHGEDYASAYIIAGIHDDDVINHWKGLNYPIMNIFERSLCVLQCRYIHAIVLSAPFTPSQSYLENIPWGTPNVVYHGPTTFIPLTYDPYTAPKKMGIFREIDQHDFQHVNAGEIVGRILKSREAYEARQRAKLDKGVAEDLVKSKEESTA</sequence>
<name>A0A9W9EGP4_9EURO</name>
<keyword evidence="6" id="KW-0443">Lipid metabolism</keyword>
<protein>
    <recommendedName>
        <fullName evidence="10">ethanolamine-phosphate cytidylyltransferase</fullName>
        <ecNumber evidence="10">2.7.7.14</ecNumber>
    </recommendedName>
    <alternativeName>
        <fullName evidence="11">CTP:phosphoethanolamine cytidylyltransferase</fullName>
    </alternativeName>
</protein>
<feature type="domain" description="Cytidyltransferase-like" evidence="13">
    <location>
        <begin position="31"/>
        <end position="154"/>
    </location>
</feature>
<dbReference type="GO" id="GO:0006646">
    <property type="term" value="P:phosphatidylethanolamine biosynthetic process"/>
    <property type="evidence" value="ECO:0007669"/>
    <property type="project" value="InterPro"/>
</dbReference>
<dbReference type="InterPro" id="IPR041723">
    <property type="entry name" value="CCT"/>
</dbReference>
<evidence type="ECO:0000256" key="4">
    <source>
        <dbReference type="ARBA" id="ARBA00022679"/>
    </source>
</evidence>
<evidence type="ECO:0000256" key="11">
    <source>
        <dbReference type="ARBA" id="ARBA00031473"/>
    </source>
</evidence>
<evidence type="ECO:0000256" key="5">
    <source>
        <dbReference type="ARBA" id="ARBA00022695"/>
    </source>
</evidence>
<keyword evidence="15" id="KW-1185">Reference proteome</keyword>
<comment type="pathway">
    <text evidence="1">Lipid metabolism.</text>
</comment>
<evidence type="ECO:0000256" key="12">
    <source>
        <dbReference type="SAM" id="MobiDB-lite"/>
    </source>
</evidence>
<dbReference type="SUPFAM" id="SSF52374">
    <property type="entry name" value="Nucleotidylyl transferase"/>
    <property type="match status" value="2"/>
</dbReference>
<proteinExistence type="inferred from homology"/>
<evidence type="ECO:0000256" key="10">
    <source>
        <dbReference type="ARBA" id="ARBA00024221"/>
    </source>
</evidence>
<dbReference type="NCBIfam" id="TIGR00125">
    <property type="entry name" value="cyt_tran_rel"/>
    <property type="match status" value="1"/>
</dbReference>
<dbReference type="PANTHER" id="PTHR45780:SF2">
    <property type="entry name" value="ETHANOLAMINE-PHOSPHATE CYTIDYLYLTRANSFERASE"/>
    <property type="match status" value="1"/>
</dbReference>
<dbReference type="GeneID" id="81399383"/>
<dbReference type="CDD" id="cd02174">
    <property type="entry name" value="CCT"/>
    <property type="match status" value="1"/>
</dbReference>
<dbReference type="Proteomes" id="UP001141434">
    <property type="component" value="Unassembled WGS sequence"/>
</dbReference>
<keyword evidence="3" id="KW-0444">Lipid biosynthesis</keyword>
<reference evidence="14" key="1">
    <citation type="submission" date="2022-11" db="EMBL/GenBank/DDBJ databases">
        <authorList>
            <person name="Petersen C."/>
        </authorList>
    </citation>
    <scope>NUCLEOTIDE SEQUENCE</scope>
    <source>
        <strain evidence="14">IBT 34128</strain>
    </source>
</reference>